<dbReference type="Pfam" id="PF00173">
    <property type="entry name" value="Cyt-b5"/>
    <property type="match status" value="1"/>
</dbReference>
<dbReference type="InterPro" id="IPR001199">
    <property type="entry name" value="Cyt_B5-like_heme/steroid-bd"/>
</dbReference>
<dbReference type="SUPFAM" id="SSF55856">
    <property type="entry name" value="Cytochrome b5-like heme/steroid binding domain"/>
    <property type="match status" value="1"/>
</dbReference>
<dbReference type="Proteomes" id="UP000076603">
    <property type="component" value="Unassembled WGS sequence"/>
</dbReference>
<dbReference type="EMBL" id="LWAE01000009">
    <property type="protein sequence ID" value="KZL89329.1"/>
    <property type="molecule type" value="Genomic_DNA"/>
</dbReference>
<name>A0A162R2H6_9CLOT</name>
<feature type="domain" description="Cytochrome b5 heme-binding" evidence="1">
    <location>
        <begin position="70"/>
        <end position="142"/>
    </location>
</feature>
<organism evidence="2 3">
    <name type="scientific">Clostridium magnum DSM 2767</name>
    <dbReference type="NCBI Taxonomy" id="1121326"/>
    <lineage>
        <taxon>Bacteria</taxon>
        <taxon>Bacillati</taxon>
        <taxon>Bacillota</taxon>
        <taxon>Clostridia</taxon>
        <taxon>Eubacteriales</taxon>
        <taxon>Clostridiaceae</taxon>
        <taxon>Clostridium</taxon>
    </lineage>
</organism>
<dbReference type="Gene3D" id="3.10.120.10">
    <property type="entry name" value="Cytochrome b5-like heme/steroid binding domain"/>
    <property type="match status" value="1"/>
</dbReference>
<protein>
    <submittedName>
        <fullName evidence="2">Cytochrome b5-like heme/steroid binding domain protein</fullName>
    </submittedName>
</protein>
<dbReference type="STRING" id="1121326.CLMAG_52330"/>
<proteinExistence type="predicted"/>
<comment type="caution">
    <text evidence="2">The sequence shown here is derived from an EMBL/GenBank/DDBJ whole genome shotgun (WGS) entry which is preliminary data.</text>
</comment>
<keyword evidence="3" id="KW-1185">Reference proteome</keyword>
<accession>A0A162R2H6</accession>
<sequence>MDFHLIQKLYSINHKISYYSERMMANICPYAKNYYGYLIKKKTEEAKTLINILSKEKVRNNMAVETQKIFTIEELGKYDGANGRPAYVAIYSIVYDISLSPPWGGGTHFGLYAGKDLTKGFKTCHDGNVKILEDLPKVGQLKAQCKNFLRNILRSEN</sequence>
<dbReference type="RefSeq" id="WP_066629137.1">
    <property type="nucleotide sequence ID" value="NZ_FQXL01000045.1"/>
</dbReference>
<reference evidence="2 3" key="1">
    <citation type="submission" date="2016-04" db="EMBL/GenBank/DDBJ databases">
        <title>Genome sequence of Clostridium magnum DSM 2767.</title>
        <authorList>
            <person name="Poehlein A."/>
            <person name="Uhlig R."/>
            <person name="Fischer R."/>
            <person name="Bahl H."/>
            <person name="Daniel R."/>
        </authorList>
    </citation>
    <scope>NUCLEOTIDE SEQUENCE [LARGE SCALE GENOMIC DNA]</scope>
    <source>
        <strain evidence="2 3">DSM 2767</strain>
    </source>
</reference>
<dbReference type="AlphaFoldDB" id="A0A162R2H6"/>
<dbReference type="SMART" id="SM01117">
    <property type="entry name" value="Cyt-b5"/>
    <property type="match status" value="1"/>
</dbReference>
<evidence type="ECO:0000259" key="1">
    <source>
        <dbReference type="SMART" id="SM01117"/>
    </source>
</evidence>
<dbReference type="InterPro" id="IPR036400">
    <property type="entry name" value="Cyt_B5-like_heme/steroid_sf"/>
</dbReference>
<gene>
    <name evidence="2" type="ORF">CLMAG_52330</name>
</gene>
<evidence type="ECO:0000313" key="3">
    <source>
        <dbReference type="Proteomes" id="UP000076603"/>
    </source>
</evidence>
<dbReference type="PATRIC" id="fig|1121326.3.peg.5290"/>
<evidence type="ECO:0000313" key="2">
    <source>
        <dbReference type="EMBL" id="KZL89329.1"/>
    </source>
</evidence>